<dbReference type="EMBL" id="CP010790">
    <property type="protein sequence ID" value="ATF08322.1"/>
    <property type="molecule type" value="Genomic_DNA"/>
</dbReference>
<accession>A0AAC9ZDQ9</accession>
<dbReference type="RefSeq" id="WP_096705193.1">
    <property type="nucleotide sequence ID" value="NZ_CP010679.1"/>
</dbReference>
<gene>
    <name evidence="1" type="ORF">PhaeoP63_04292</name>
</gene>
<evidence type="ECO:0008006" key="3">
    <source>
        <dbReference type="Google" id="ProtNLM"/>
    </source>
</evidence>
<evidence type="ECO:0000313" key="2">
    <source>
        <dbReference type="Proteomes" id="UP000217545"/>
    </source>
</evidence>
<geneLocation type="plasmid" evidence="2">
    <name>pp63_f</name>
</geneLocation>
<proteinExistence type="predicted"/>
<keyword evidence="1" id="KW-0614">Plasmid</keyword>
<reference evidence="1 2" key="1">
    <citation type="journal article" date="2017" name="Front. Microbiol.">
        <title>Phaeobacter piscinae sp. nov., a species of the Roseobacter group and potential aquaculture probiont.</title>
        <authorList>
            <person name="Sonnenschein E.C."/>
            <person name="Phippen C.B.W."/>
            <person name="Nielsen K.F."/>
            <person name="Mateiu R.V."/>
            <person name="Melchiorsen J."/>
            <person name="Gram L."/>
            <person name="Overmann J."/>
            <person name="Freese H.M."/>
        </authorList>
    </citation>
    <scope>NUCLEOTIDE SEQUENCE [LARGE SCALE GENOMIC DNA]</scope>
    <source>
        <strain evidence="1 2">P63</strain>
    </source>
</reference>
<dbReference type="AlphaFoldDB" id="A0AAC9ZDQ9"/>
<dbReference type="Proteomes" id="UP000217545">
    <property type="component" value="Plasmid pP63_f"/>
</dbReference>
<organism evidence="1 2">
    <name type="scientific">Phaeobacter gallaeciensis</name>
    <dbReference type="NCBI Taxonomy" id="60890"/>
    <lineage>
        <taxon>Bacteria</taxon>
        <taxon>Pseudomonadati</taxon>
        <taxon>Pseudomonadota</taxon>
        <taxon>Alphaproteobacteria</taxon>
        <taxon>Rhodobacterales</taxon>
        <taxon>Roseobacteraceae</taxon>
        <taxon>Phaeobacter</taxon>
    </lineage>
</organism>
<name>A0AAC9ZDQ9_9RHOB</name>
<protein>
    <recommendedName>
        <fullName evidence="3">Transcription elongation factor</fullName>
    </recommendedName>
</protein>
<evidence type="ECO:0000313" key="1">
    <source>
        <dbReference type="EMBL" id="ATF08322.1"/>
    </source>
</evidence>
<sequence length="152" mass="16339">MTKTQLDKAHVKETMLALTEAQMAQAEEKYQVFLASARLDRSETIEAGGQAQAENAADLAEAFDDRAHDYAEKLAMLNKIDFGPKDEVSPGAVVRVGDRFLVVGVSTAAFECQGQPFIGISTAAPIYSALEGKTAGETCTFNGRELVVSEIH</sequence>